<gene>
    <name evidence="2" type="ORF">KY290_010687</name>
</gene>
<dbReference type="Pfam" id="PF20167">
    <property type="entry name" value="Transposase_32"/>
    <property type="match status" value="1"/>
</dbReference>
<evidence type="ECO:0000313" key="3">
    <source>
        <dbReference type="Proteomes" id="UP000826656"/>
    </source>
</evidence>
<keyword evidence="3" id="KW-1185">Reference proteome</keyword>
<accession>A0ABQ7W0J5</accession>
<dbReference type="EMBL" id="JAIVGD010000005">
    <property type="protein sequence ID" value="KAH0773550.1"/>
    <property type="molecule type" value="Genomic_DNA"/>
</dbReference>
<evidence type="ECO:0000259" key="1">
    <source>
        <dbReference type="Pfam" id="PF20167"/>
    </source>
</evidence>
<proteinExistence type="predicted"/>
<organism evidence="2 3">
    <name type="scientific">Solanum tuberosum</name>
    <name type="common">Potato</name>
    <dbReference type="NCBI Taxonomy" id="4113"/>
    <lineage>
        <taxon>Eukaryota</taxon>
        <taxon>Viridiplantae</taxon>
        <taxon>Streptophyta</taxon>
        <taxon>Embryophyta</taxon>
        <taxon>Tracheophyta</taxon>
        <taxon>Spermatophyta</taxon>
        <taxon>Magnoliopsida</taxon>
        <taxon>eudicotyledons</taxon>
        <taxon>Gunneridae</taxon>
        <taxon>Pentapetalae</taxon>
        <taxon>asterids</taxon>
        <taxon>lamiids</taxon>
        <taxon>Solanales</taxon>
        <taxon>Solanaceae</taxon>
        <taxon>Solanoideae</taxon>
        <taxon>Solaneae</taxon>
        <taxon>Solanum</taxon>
    </lineage>
</organism>
<name>A0ABQ7W0J5_SOLTU</name>
<sequence>MAPKARYVVGSKWSRKGEASGFDNRVPAQKFRKKAVKAYGLLWLDCQREPKYMGDEYVDEIRLQTQFSAIYRTVAELGLKFIFDHPSDCNLSLVLNELLGTPNCDANKFNRLKETPLYRDIRHTLCGVDSTARWGRSKDTGRHNTLHFANFNLVARVWLKIVCSVLLLAKHLYEETRDRVVLVYMLMKGMPINVGAILRQHMMKFKNNMRWRFCYGELITHYLRSQGIEKEVVDMTIVFHPDLTGKLVYVTRTKTLDTSHGPVLSSQERQARDDSVMARMFRMVELQLRINGHPVTDAEMETMAERYPLFESAVFLCKIGPAFLEPLDDDETTAYEAMDDEEVDDVVESEANALMVFDGGDDEA</sequence>
<evidence type="ECO:0000313" key="2">
    <source>
        <dbReference type="EMBL" id="KAH0773550.1"/>
    </source>
</evidence>
<dbReference type="Proteomes" id="UP000826656">
    <property type="component" value="Unassembled WGS sequence"/>
</dbReference>
<reference evidence="2 3" key="1">
    <citation type="journal article" date="2021" name="bioRxiv">
        <title>Chromosome-scale and haplotype-resolved genome assembly of a tetraploid potato cultivar.</title>
        <authorList>
            <person name="Sun H."/>
            <person name="Jiao W.-B."/>
            <person name="Krause K."/>
            <person name="Campoy J.A."/>
            <person name="Goel M."/>
            <person name="Folz-Donahue K."/>
            <person name="Kukat C."/>
            <person name="Huettel B."/>
            <person name="Schneeberger K."/>
        </authorList>
    </citation>
    <scope>NUCLEOTIDE SEQUENCE [LARGE SCALE GENOMIC DNA]</scope>
    <source>
        <strain evidence="2">SolTubOtavaFocal</strain>
        <tissue evidence="2">Leaves</tissue>
    </source>
</reference>
<protein>
    <recommendedName>
        <fullName evidence="1">Putative plant transposon protein domain-containing protein</fullName>
    </recommendedName>
</protein>
<feature type="domain" description="Putative plant transposon protein" evidence="1">
    <location>
        <begin position="94"/>
        <end position="228"/>
    </location>
</feature>
<comment type="caution">
    <text evidence="2">The sequence shown here is derived from an EMBL/GenBank/DDBJ whole genome shotgun (WGS) entry which is preliminary data.</text>
</comment>
<dbReference type="InterPro" id="IPR046796">
    <property type="entry name" value="Transposase_32_dom"/>
</dbReference>